<dbReference type="Pfam" id="PF23598">
    <property type="entry name" value="LRR_14"/>
    <property type="match status" value="1"/>
</dbReference>
<dbReference type="Gene3D" id="3.80.10.10">
    <property type="entry name" value="Ribonuclease Inhibitor"/>
    <property type="match status" value="1"/>
</dbReference>
<evidence type="ECO:0000313" key="5">
    <source>
        <dbReference type="EMBL" id="MBN8662214.1"/>
    </source>
</evidence>
<dbReference type="PANTHER" id="PTHR24373">
    <property type="entry name" value="SLIT RELATED LEUCINE-RICH REPEAT NEURONAL PROTEIN"/>
    <property type="match status" value="1"/>
</dbReference>
<feature type="domain" description="Disease resistance R13L4/SHOC-2-like LRR" evidence="4">
    <location>
        <begin position="154"/>
        <end position="370"/>
    </location>
</feature>
<name>A0A8J7TMX5_9BACT</name>
<evidence type="ECO:0000313" key="6">
    <source>
        <dbReference type="Proteomes" id="UP000664277"/>
    </source>
</evidence>
<dbReference type="SUPFAM" id="SSF52047">
    <property type="entry name" value="RNI-like"/>
    <property type="match status" value="1"/>
</dbReference>
<dbReference type="Proteomes" id="UP000664277">
    <property type="component" value="Unassembled WGS sequence"/>
</dbReference>
<keyword evidence="1" id="KW-0732">Signal</keyword>
<dbReference type="InterPro" id="IPR055414">
    <property type="entry name" value="LRR_R13L4/SHOC2-like"/>
</dbReference>
<reference evidence="5" key="1">
    <citation type="submission" date="2021-02" db="EMBL/GenBank/DDBJ databases">
        <title>Genome-Resolved Metagenomics of a Microbial Community Performing Photosynthetic Biological Nutrient Removal.</title>
        <authorList>
            <person name="Mcdaniel E.A."/>
        </authorList>
    </citation>
    <scope>NUCLEOTIDE SEQUENCE</scope>
    <source>
        <strain evidence="5">UWPOB_OBS1</strain>
    </source>
</reference>
<protein>
    <recommendedName>
        <fullName evidence="4">Disease resistance R13L4/SHOC-2-like LRR domain-containing protein</fullName>
    </recommendedName>
</protein>
<sequence length="400" mass="43724">MTQTRQNLHTPHLAVKAAVYLFMVPFLAGALFLDDVCPPAQARKIRERGKKRRKAEKNKEEAKVVLRTIQFPDKYSVGKLFKIETSALGIYSRGAALGEAKGKVSVPAEDKVLLDVEYEGFKNLKFLQGLKADDLYGLSLANDGRGFPVDDGELVLIKHLSGLRVLELEDNDITDDGVNNLSSFGNLEVLNLGHTMISSASLLVIARLTKLTQLELDGISLGENAIKDLSKLTGLKALYMRSCNLKSTSTKHLAAMKSLAVLRLAGNKIGDEGVKNMPVLAELKELNLNETGVSDQSLEKIASYQSLAILTLRGNSFSFSSASSLKSLSRLKKLFYLDISGPKLTDDKIAFGKEMPALKTLRLSAEPANRTAISRALPGVKLVFDEPKLPLELFDPLKGR</sequence>
<dbReference type="AlphaFoldDB" id="A0A8J7TMX5"/>
<keyword evidence="2" id="KW-0677">Repeat</keyword>
<organism evidence="5 6">
    <name type="scientific">Candidatus Obscuribacter phosphatis</name>
    <dbReference type="NCBI Taxonomy" id="1906157"/>
    <lineage>
        <taxon>Bacteria</taxon>
        <taxon>Bacillati</taxon>
        <taxon>Candidatus Melainabacteria</taxon>
        <taxon>Candidatus Obscuribacterales</taxon>
        <taxon>Candidatus Obscuribacteraceae</taxon>
        <taxon>Candidatus Obscuribacter</taxon>
    </lineage>
</organism>
<proteinExistence type="predicted"/>
<dbReference type="InterPro" id="IPR032675">
    <property type="entry name" value="LRR_dom_sf"/>
</dbReference>
<comment type="caution">
    <text evidence="5">The sequence shown here is derived from an EMBL/GenBank/DDBJ whole genome shotgun (WGS) entry which is preliminary data.</text>
</comment>
<feature type="transmembrane region" description="Helical" evidence="3">
    <location>
        <begin position="12"/>
        <end position="33"/>
    </location>
</feature>
<evidence type="ECO:0000256" key="1">
    <source>
        <dbReference type="ARBA" id="ARBA00022729"/>
    </source>
</evidence>
<dbReference type="SMART" id="SM00368">
    <property type="entry name" value="LRR_RI"/>
    <property type="match status" value="2"/>
</dbReference>
<gene>
    <name evidence="5" type="ORF">J0M35_17730</name>
</gene>
<dbReference type="GO" id="GO:0005615">
    <property type="term" value="C:extracellular space"/>
    <property type="evidence" value="ECO:0007669"/>
    <property type="project" value="TreeGrafter"/>
</dbReference>
<evidence type="ECO:0000256" key="3">
    <source>
        <dbReference type="SAM" id="Phobius"/>
    </source>
</evidence>
<keyword evidence="3" id="KW-0812">Transmembrane</keyword>
<dbReference type="InterPro" id="IPR050328">
    <property type="entry name" value="Dev_Immune_Receptor"/>
</dbReference>
<evidence type="ECO:0000259" key="4">
    <source>
        <dbReference type="Pfam" id="PF23598"/>
    </source>
</evidence>
<dbReference type="GO" id="GO:0031012">
    <property type="term" value="C:extracellular matrix"/>
    <property type="evidence" value="ECO:0007669"/>
    <property type="project" value="TreeGrafter"/>
</dbReference>
<evidence type="ECO:0000256" key="2">
    <source>
        <dbReference type="ARBA" id="ARBA00022737"/>
    </source>
</evidence>
<keyword evidence="3" id="KW-1133">Transmembrane helix</keyword>
<dbReference type="EMBL" id="JAFLCK010000033">
    <property type="protein sequence ID" value="MBN8662214.1"/>
    <property type="molecule type" value="Genomic_DNA"/>
</dbReference>
<keyword evidence="3" id="KW-0472">Membrane</keyword>
<dbReference type="PANTHER" id="PTHR24373:SF387">
    <property type="entry name" value="LEUCINE-RICH REPEATS AND IMMUNOGLOBULIN-LIKE DOMAINS PROTEIN SMA-10"/>
    <property type="match status" value="1"/>
</dbReference>
<accession>A0A8J7TMX5</accession>